<sequence>MDTANFINLTEDFVDCGITTELVIKNEFDDDDIPLSELNNWPDHDYITPVMIIDSKDKLSNVSKTTDNDELSTTIDYKDELSKTINNDDLSKSKDLLLDAKMKKKIVKKGFSVVSIDDSSSYTHHRQEHYHRHECKICTYTSLNLSDIYSHLATKHGMKEIPSKKIKSHDSALQYKCSECDKCFGNKSARWKHVQRCHREGFKCATCGQQFPFKNNLRRHEQRHKSPPPREECPICHKMVRVAFRANHAKIHTERPKYRCEQCDKTLVSRESYENHLKYSTAHAKVDLLNQKLNEITVTSKCMDTANFINLTEDFVDCGITTELVIKNEFDDDDIPLSELNNWPDHDYITPVTIIDCKDKLSNVSQTTDNDELSKTIDNGELSTTIDYKDELSKTINNDDLSKSKNLLLDAKMKKKLLKKGFSLVSVDD</sequence>
<feature type="domain" description="C2H2-type" evidence="6">
    <location>
        <begin position="202"/>
        <end position="229"/>
    </location>
</feature>
<gene>
    <name evidence="7" type="ORF">HF086_015764</name>
</gene>
<feature type="domain" description="C2H2-type" evidence="6">
    <location>
        <begin position="258"/>
        <end position="284"/>
    </location>
</feature>
<keyword evidence="3 5" id="KW-0863">Zinc-finger</keyword>
<evidence type="ECO:0000256" key="2">
    <source>
        <dbReference type="ARBA" id="ARBA00022737"/>
    </source>
</evidence>
<proteinExistence type="predicted"/>
<feature type="domain" description="C2H2-type" evidence="6">
    <location>
        <begin position="175"/>
        <end position="198"/>
    </location>
</feature>
<protein>
    <recommendedName>
        <fullName evidence="6">C2H2-type domain-containing protein</fullName>
    </recommendedName>
</protein>
<dbReference type="PANTHER" id="PTHR24379:SF121">
    <property type="entry name" value="C2H2-TYPE DOMAIN-CONTAINING PROTEIN"/>
    <property type="match status" value="1"/>
</dbReference>
<evidence type="ECO:0000256" key="5">
    <source>
        <dbReference type="PROSITE-ProRule" id="PRU00042"/>
    </source>
</evidence>
<dbReference type="Gene3D" id="3.30.160.60">
    <property type="entry name" value="Classic Zinc Finger"/>
    <property type="match status" value="2"/>
</dbReference>
<accession>A0A922S8S3</accession>
<evidence type="ECO:0000256" key="1">
    <source>
        <dbReference type="ARBA" id="ARBA00022723"/>
    </source>
</evidence>
<dbReference type="PROSITE" id="PS50157">
    <property type="entry name" value="ZINC_FINGER_C2H2_2"/>
    <property type="match status" value="3"/>
</dbReference>
<dbReference type="InterPro" id="IPR013087">
    <property type="entry name" value="Znf_C2H2_type"/>
</dbReference>
<dbReference type="GO" id="GO:0008270">
    <property type="term" value="F:zinc ion binding"/>
    <property type="evidence" value="ECO:0007669"/>
    <property type="project" value="UniProtKB-KW"/>
</dbReference>
<organism evidence="7 8">
    <name type="scientific">Spodoptera exigua</name>
    <name type="common">Beet armyworm</name>
    <name type="synonym">Noctua fulgens</name>
    <dbReference type="NCBI Taxonomy" id="7107"/>
    <lineage>
        <taxon>Eukaryota</taxon>
        <taxon>Metazoa</taxon>
        <taxon>Ecdysozoa</taxon>
        <taxon>Arthropoda</taxon>
        <taxon>Hexapoda</taxon>
        <taxon>Insecta</taxon>
        <taxon>Pterygota</taxon>
        <taxon>Neoptera</taxon>
        <taxon>Endopterygota</taxon>
        <taxon>Lepidoptera</taxon>
        <taxon>Glossata</taxon>
        <taxon>Ditrysia</taxon>
        <taxon>Noctuoidea</taxon>
        <taxon>Noctuidae</taxon>
        <taxon>Amphipyrinae</taxon>
        <taxon>Spodoptera</taxon>
    </lineage>
</organism>
<keyword evidence="2" id="KW-0677">Repeat</keyword>
<dbReference type="InterPro" id="IPR036236">
    <property type="entry name" value="Znf_C2H2_sf"/>
</dbReference>
<keyword evidence="4" id="KW-0862">Zinc</keyword>
<comment type="caution">
    <text evidence="7">The sequence shown here is derived from an EMBL/GenBank/DDBJ whole genome shotgun (WGS) entry which is preliminary data.</text>
</comment>
<reference evidence="7" key="1">
    <citation type="journal article" date="2021" name="G3 (Bethesda)">
        <title>Genome and transcriptome analysis of the beet armyworm Spodoptera exigua reveals targets for pest control. .</title>
        <authorList>
            <person name="Simon S."/>
            <person name="Breeschoten T."/>
            <person name="Jansen H.J."/>
            <person name="Dirks R.P."/>
            <person name="Schranz M.E."/>
            <person name="Ros V.I.D."/>
        </authorList>
    </citation>
    <scope>NUCLEOTIDE SEQUENCE</scope>
    <source>
        <strain evidence="7">TB_SE_WUR_2020</strain>
    </source>
</reference>
<evidence type="ECO:0000313" key="7">
    <source>
        <dbReference type="EMBL" id="KAH9628489.1"/>
    </source>
</evidence>
<dbReference type="SMART" id="SM00355">
    <property type="entry name" value="ZnF_C2H2"/>
    <property type="match status" value="5"/>
</dbReference>
<evidence type="ECO:0000259" key="6">
    <source>
        <dbReference type="PROSITE" id="PS50157"/>
    </source>
</evidence>
<dbReference type="PANTHER" id="PTHR24379">
    <property type="entry name" value="KRAB AND ZINC FINGER DOMAIN-CONTAINING"/>
    <property type="match status" value="1"/>
</dbReference>
<dbReference type="Pfam" id="PF00096">
    <property type="entry name" value="zf-C2H2"/>
    <property type="match status" value="2"/>
</dbReference>
<keyword evidence="1" id="KW-0479">Metal-binding</keyword>
<dbReference type="EMBL" id="JACEFF010000912">
    <property type="protein sequence ID" value="KAH9628489.1"/>
    <property type="molecule type" value="Genomic_DNA"/>
</dbReference>
<evidence type="ECO:0000313" key="8">
    <source>
        <dbReference type="Proteomes" id="UP000814243"/>
    </source>
</evidence>
<evidence type="ECO:0000256" key="3">
    <source>
        <dbReference type="ARBA" id="ARBA00022771"/>
    </source>
</evidence>
<dbReference type="Proteomes" id="UP000814243">
    <property type="component" value="Unassembled WGS sequence"/>
</dbReference>
<evidence type="ECO:0000256" key="4">
    <source>
        <dbReference type="ARBA" id="ARBA00022833"/>
    </source>
</evidence>
<dbReference type="SUPFAM" id="SSF57667">
    <property type="entry name" value="beta-beta-alpha zinc fingers"/>
    <property type="match status" value="2"/>
</dbReference>
<name>A0A922S8S3_SPOEX</name>
<dbReference type="PROSITE" id="PS00028">
    <property type="entry name" value="ZINC_FINGER_C2H2_1"/>
    <property type="match status" value="2"/>
</dbReference>
<dbReference type="AlphaFoldDB" id="A0A922S8S3"/>